<dbReference type="AlphaFoldDB" id="A0A1J9R3W7"/>
<sequence>MSSIFNGMEVPFQNPPLGLSRPFLRDMYLLVEPIAPIPGPPSRSTLKYSIKEPSKLPPYEPPPGDEDFALVFSTGDTPSPSEAKPEEDFENAYFARLEQKIKNFGRYFNPKAWMVHVPAMTGKLVKDATPGTFKHFLLLLLEPNETFAKAQHNVQTWLDERYSGRVVDNIPERGPYALWVAEKQLLLGEIELLRKLVEPLREVGKTIHWLEKNPPCRNLYTMRSLKKAYKIIVEFENETTTRTILNEEGKLSFLSVDHNLFPAIRWWLTETIEDFALSTIPGDFRLAVMSMRMARMDVCKESLSKLPPPIIPNFNDRTTSSTSKRRLPKYKNYQQLHPDGTELLDRPEPSLSLQPHEDMLKYRLEAANCTGTMDDVIETMMNTARWLAKARCTESVDLFCDVARMFSPRDPPANLSNEKYSLLRALCDVMFDTDDIGSQSPYFTDRYSEIDLDATTNWEYFVDAAASRRSLMIDLQLRMAAERPIAPTQMHGHRFSSHLSIRRGKRRAWMLSKRARSEIALPRSIAHRYKFTLPADSSNWAANYTSPFGEAFQAELDRQEESRAYQCLKMICEEGLKARSRAVPSQTAPVPRAKESEAASTLHLPFSPPSYSLIT</sequence>
<feature type="region of interest" description="Disordered" evidence="1">
    <location>
        <begin position="36"/>
        <end position="62"/>
    </location>
</feature>
<evidence type="ECO:0000313" key="3">
    <source>
        <dbReference type="Proteomes" id="UP000242791"/>
    </source>
</evidence>
<evidence type="ECO:0000256" key="1">
    <source>
        <dbReference type="SAM" id="MobiDB-lite"/>
    </source>
</evidence>
<dbReference type="Proteomes" id="UP000242791">
    <property type="component" value="Unassembled WGS sequence"/>
</dbReference>
<dbReference type="EMBL" id="LGTZ01000851">
    <property type="protein sequence ID" value="OJD23207.1"/>
    <property type="molecule type" value="Genomic_DNA"/>
</dbReference>
<organism evidence="2 3">
    <name type="scientific">Blastomyces percursus</name>
    <dbReference type="NCBI Taxonomy" id="1658174"/>
    <lineage>
        <taxon>Eukaryota</taxon>
        <taxon>Fungi</taxon>
        <taxon>Dikarya</taxon>
        <taxon>Ascomycota</taxon>
        <taxon>Pezizomycotina</taxon>
        <taxon>Eurotiomycetes</taxon>
        <taxon>Eurotiomycetidae</taxon>
        <taxon>Onygenales</taxon>
        <taxon>Ajellomycetaceae</taxon>
        <taxon>Blastomyces</taxon>
    </lineage>
</organism>
<protein>
    <submittedName>
        <fullName evidence="2">Uncharacterized protein</fullName>
    </submittedName>
</protein>
<accession>A0A1J9R3W7</accession>
<reference evidence="2 3" key="1">
    <citation type="submission" date="2015-08" db="EMBL/GenBank/DDBJ databases">
        <title>Emmonsia species relationships and genome sequence.</title>
        <authorList>
            <person name="Cuomo C.A."/>
            <person name="Schwartz I.S."/>
            <person name="Kenyon C."/>
            <person name="De Hoog G.S."/>
            <person name="Govender N.P."/>
            <person name="Botha A."/>
            <person name="Moreno L."/>
            <person name="De Vries M."/>
            <person name="Munoz J.F."/>
            <person name="Stielow J.B."/>
        </authorList>
    </citation>
    <scope>NUCLEOTIDE SEQUENCE [LARGE SCALE GENOMIC DNA]</scope>
    <source>
        <strain evidence="2 3">EI222</strain>
    </source>
</reference>
<comment type="caution">
    <text evidence="2">The sequence shown here is derived from an EMBL/GenBank/DDBJ whole genome shotgun (WGS) entry which is preliminary data.</text>
</comment>
<proteinExistence type="predicted"/>
<feature type="region of interest" description="Disordered" evidence="1">
    <location>
        <begin position="581"/>
        <end position="601"/>
    </location>
</feature>
<name>A0A1J9R3W7_9EURO</name>
<evidence type="ECO:0000313" key="2">
    <source>
        <dbReference type="EMBL" id="OJD23207.1"/>
    </source>
</evidence>
<gene>
    <name evidence="2" type="ORF">ACJ73_05442</name>
</gene>
<keyword evidence="3" id="KW-1185">Reference proteome</keyword>
<dbReference type="OrthoDB" id="4183264at2759"/>
<dbReference type="VEuPathDB" id="FungiDB:ACJ73_05442"/>